<dbReference type="GO" id="GO:0016301">
    <property type="term" value="F:kinase activity"/>
    <property type="evidence" value="ECO:0007669"/>
    <property type="project" value="UniProtKB-KW"/>
</dbReference>
<keyword evidence="8 14" id="KW-0418">Kinase</keyword>
<keyword evidence="10" id="KW-0963">Cytoplasm</keyword>
<dbReference type="PANTHER" id="PTHR43289:SF6">
    <property type="entry name" value="SERINE_THREONINE-PROTEIN KINASE NEKL-3"/>
    <property type="match status" value="1"/>
</dbReference>
<sequence length="381" mass="39798">MTVASRPSLVLAGRYRLDAPLGQRGDGWFCRAHDLVLDRPVTVKMFRSTVDQAAARTFAAQARSLTSLRHDHLVALHDGGVADGHPYLVLESVDGFDSLDVACEEPLSAADTAALGAGLADALARLHAKGIVHGDLTLASVLVDANGQRRLVGFGFGGAGNGTASADVHALGLVLRQCLSGPDEPEPDGTVPWPLARVLTAMTNGEPERRPSAAVCAHRLRRAAAALEPGRWSPTAAAVQRGRAAGLALVGGLVTVGVIAVAPAFMPEDMPSMAAPVQTTSSQPLTLDSTATTTPQQPVPYQPPATSRRPTSSEHPTTSALPTTSTQLTTTATQPPPVSADPTTVAPTTTEKKPPGLAKKPGGLPPGWFKKLVDYWSWPFW</sequence>
<protein>
    <recommendedName>
        <fullName evidence="4">non-specific serine/threonine protein kinase</fullName>
        <ecNumber evidence="4">2.7.11.1</ecNumber>
    </recommendedName>
</protein>
<evidence type="ECO:0000256" key="1">
    <source>
        <dbReference type="ARBA" id="ARBA00004300"/>
    </source>
</evidence>
<dbReference type="RefSeq" id="WP_273942075.1">
    <property type="nucleotide sequence ID" value="NZ_CP097263.1"/>
</dbReference>
<comment type="similarity">
    <text evidence="3">Belongs to the protein kinase superfamily. NEK Ser/Thr protein kinase family. NIMA subfamily.</text>
</comment>
<keyword evidence="15" id="KW-1185">Reference proteome</keyword>
<keyword evidence="10" id="KW-0206">Cytoskeleton</keyword>
<evidence type="ECO:0000313" key="15">
    <source>
        <dbReference type="Proteomes" id="UP001589810"/>
    </source>
</evidence>
<dbReference type="Gene3D" id="3.30.200.20">
    <property type="entry name" value="Phosphorylase Kinase, domain 1"/>
    <property type="match status" value="1"/>
</dbReference>
<dbReference type="SUPFAM" id="SSF56112">
    <property type="entry name" value="Protein kinase-like (PK-like)"/>
    <property type="match status" value="1"/>
</dbReference>
<comment type="caution">
    <text evidence="14">The sequence shown here is derived from an EMBL/GenBank/DDBJ whole genome shotgun (WGS) entry which is preliminary data.</text>
</comment>
<feature type="region of interest" description="Disordered" evidence="11">
    <location>
        <begin position="274"/>
        <end position="364"/>
    </location>
</feature>
<dbReference type="PROSITE" id="PS50011">
    <property type="entry name" value="PROTEIN_KINASE_DOM"/>
    <property type="match status" value="1"/>
</dbReference>
<reference evidence="14 15" key="1">
    <citation type="submission" date="2024-09" db="EMBL/GenBank/DDBJ databases">
        <authorList>
            <person name="Sun Q."/>
            <person name="Mori K."/>
        </authorList>
    </citation>
    <scope>NUCLEOTIDE SEQUENCE [LARGE SCALE GENOMIC DNA]</scope>
    <source>
        <strain evidence="14 15">TBRC 1432</strain>
    </source>
</reference>
<keyword evidence="12" id="KW-1133">Transmembrane helix</keyword>
<dbReference type="Gene3D" id="1.10.510.10">
    <property type="entry name" value="Transferase(Phosphotransferase) domain 1"/>
    <property type="match status" value="1"/>
</dbReference>
<gene>
    <name evidence="14" type="ORF">ACFFH7_10385</name>
</gene>
<keyword evidence="12" id="KW-0472">Membrane</keyword>
<evidence type="ECO:0000256" key="8">
    <source>
        <dbReference type="ARBA" id="ARBA00022777"/>
    </source>
</evidence>
<keyword evidence="7" id="KW-0547">Nucleotide-binding</keyword>
<dbReference type="InterPro" id="IPR011009">
    <property type="entry name" value="Kinase-like_dom_sf"/>
</dbReference>
<dbReference type="InterPro" id="IPR001245">
    <property type="entry name" value="Ser-Thr/Tyr_kinase_cat_dom"/>
</dbReference>
<evidence type="ECO:0000256" key="2">
    <source>
        <dbReference type="ARBA" id="ARBA00004647"/>
    </source>
</evidence>
<dbReference type="InterPro" id="IPR000719">
    <property type="entry name" value="Prot_kinase_dom"/>
</dbReference>
<keyword evidence="5" id="KW-0723">Serine/threonine-protein kinase</keyword>
<evidence type="ECO:0000256" key="3">
    <source>
        <dbReference type="ARBA" id="ARBA00010886"/>
    </source>
</evidence>
<comment type="subcellular location">
    <subcellularLocation>
        <location evidence="1">Cytoplasm</location>
        <location evidence="1">Cytoskeleton</location>
        <location evidence="1">Microtubule organizing center</location>
        <location evidence="1">Centrosome</location>
    </subcellularLocation>
    <subcellularLocation>
        <location evidence="2">Cytoplasm</location>
        <location evidence="2">Cytoskeleton</location>
        <location evidence="2">Spindle pole</location>
    </subcellularLocation>
</comment>
<dbReference type="EMBL" id="JBHLUD010000002">
    <property type="protein sequence ID" value="MFC0541890.1"/>
    <property type="molecule type" value="Genomic_DNA"/>
</dbReference>
<organism evidence="14 15">
    <name type="scientific">Kutzneria chonburiensis</name>
    <dbReference type="NCBI Taxonomy" id="1483604"/>
    <lineage>
        <taxon>Bacteria</taxon>
        <taxon>Bacillati</taxon>
        <taxon>Actinomycetota</taxon>
        <taxon>Actinomycetes</taxon>
        <taxon>Pseudonocardiales</taxon>
        <taxon>Pseudonocardiaceae</taxon>
        <taxon>Kutzneria</taxon>
    </lineage>
</organism>
<proteinExistence type="inferred from homology"/>
<evidence type="ECO:0000256" key="9">
    <source>
        <dbReference type="ARBA" id="ARBA00022840"/>
    </source>
</evidence>
<evidence type="ECO:0000313" key="14">
    <source>
        <dbReference type="EMBL" id="MFC0541890.1"/>
    </source>
</evidence>
<feature type="compositionally biased region" description="Polar residues" evidence="11">
    <location>
        <begin position="277"/>
        <end position="289"/>
    </location>
</feature>
<keyword evidence="12" id="KW-0812">Transmembrane</keyword>
<dbReference type="Proteomes" id="UP001589810">
    <property type="component" value="Unassembled WGS sequence"/>
</dbReference>
<evidence type="ECO:0000256" key="5">
    <source>
        <dbReference type="ARBA" id="ARBA00022527"/>
    </source>
</evidence>
<name>A0ABV6MPQ6_9PSEU</name>
<evidence type="ECO:0000256" key="12">
    <source>
        <dbReference type="SAM" id="Phobius"/>
    </source>
</evidence>
<keyword evidence="6" id="KW-0808">Transferase</keyword>
<feature type="domain" description="Protein kinase" evidence="13">
    <location>
        <begin position="15"/>
        <end position="286"/>
    </location>
</feature>
<dbReference type="EC" id="2.7.11.1" evidence="4"/>
<accession>A0ABV6MPQ6</accession>
<evidence type="ECO:0000256" key="10">
    <source>
        <dbReference type="ARBA" id="ARBA00023212"/>
    </source>
</evidence>
<evidence type="ECO:0000256" key="4">
    <source>
        <dbReference type="ARBA" id="ARBA00012513"/>
    </source>
</evidence>
<evidence type="ECO:0000259" key="13">
    <source>
        <dbReference type="PROSITE" id="PS50011"/>
    </source>
</evidence>
<feature type="compositionally biased region" description="Low complexity" evidence="11">
    <location>
        <begin position="316"/>
        <end position="333"/>
    </location>
</feature>
<evidence type="ECO:0000256" key="7">
    <source>
        <dbReference type="ARBA" id="ARBA00022741"/>
    </source>
</evidence>
<feature type="transmembrane region" description="Helical" evidence="12">
    <location>
        <begin position="244"/>
        <end position="265"/>
    </location>
</feature>
<dbReference type="Pfam" id="PF07714">
    <property type="entry name" value="PK_Tyr_Ser-Thr"/>
    <property type="match status" value="1"/>
</dbReference>
<keyword evidence="9" id="KW-0067">ATP-binding</keyword>
<evidence type="ECO:0000256" key="6">
    <source>
        <dbReference type="ARBA" id="ARBA00022679"/>
    </source>
</evidence>
<evidence type="ECO:0000256" key="11">
    <source>
        <dbReference type="SAM" id="MobiDB-lite"/>
    </source>
</evidence>
<dbReference type="PANTHER" id="PTHR43289">
    <property type="entry name" value="MITOGEN-ACTIVATED PROTEIN KINASE KINASE KINASE 20-RELATED"/>
    <property type="match status" value="1"/>
</dbReference>